<organism evidence="1 2">
    <name type="scientific">Fusarium ambrosium</name>
    <dbReference type="NCBI Taxonomy" id="131363"/>
    <lineage>
        <taxon>Eukaryota</taxon>
        <taxon>Fungi</taxon>
        <taxon>Dikarya</taxon>
        <taxon>Ascomycota</taxon>
        <taxon>Pezizomycotina</taxon>
        <taxon>Sordariomycetes</taxon>
        <taxon>Hypocreomycetidae</taxon>
        <taxon>Hypocreales</taxon>
        <taxon>Nectriaceae</taxon>
        <taxon>Fusarium</taxon>
        <taxon>Fusarium solani species complex</taxon>
    </lineage>
</organism>
<name>A0A428V1B2_9HYPO</name>
<sequence>MLRRVGLDARQDELGETVLSSEFSKVFPHLSQDKRSGKGMCMSDKDTTLGVEVNDSIVEVMSQHRSILGKAPRGPDDDSLEFLQIIRHLMSTFLPKGTELVTLYEELGIVTSGDVNWSEGAHVPSMKARAAAVRPHQLMRSDWIERQLTWPIREAILTDECGIGKTL</sequence>
<comment type="caution">
    <text evidence="1">The sequence shown here is derived from an EMBL/GenBank/DDBJ whole genome shotgun (WGS) entry which is preliminary data.</text>
</comment>
<dbReference type="EMBL" id="NIZV01000006">
    <property type="protein sequence ID" value="RSM20302.1"/>
    <property type="molecule type" value="Genomic_DNA"/>
</dbReference>
<reference evidence="1 2" key="1">
    <citation type="submission" date="2017-06" db="EMBL/GenBank/DDBJ databases">
        <title>Cmopartive genomic analysis of Ambrosia Fusariam Clade fungi.</title>
        <authorList>
            <person name="Stajich J.E."/>
            <person name="Carrillo J."/>
            <person name="Kijimoto T."/>
            <person name="Eskalen A."/>
            <person name="O'Donnell K."/>
            <person name="Kasson M."/>
        </authorList>
    </citation>
    <scope>NUCLEOTIDE SEQUENCE [LARGE SCALE GENOMIC DNA]</scope>
    <source>
        <strain evidence="1 2">NRRL 20438</strain>
    </source>
</reference>
<keyword evidence="2" id="KW-1185">Reference proteome</keyword>
<evidence type="ECO:0000313" key="2">
    <source>
        <dbReference type="Proteomes" id="UP000288429"/>
    </source>
</evidence>
<protein>
    <submittedName>
        <fullName evidence="1">Uncharacterized protein</fullName>
    </submittedName>
</protein>
<proteinExistence type="predicted"/>
<gene>
    <name evidence="1" type="ORF">CDV31_000797</name>
</gene>
<dbReference type="Proteomes" id="UP000288429">
    <property type="component" value="Unassembled WGS sequence"/>
</dbReference>
<evidence type="ECO:0000313" key="1">
    <source>
        <dbReference type="EMBL" id="RSM20302.1"/>
    </source>
</evidence>
<dbReference type="AlphaFoldDB" id="A0A428V1B2"/>
<accession>A0A428V1B2</accession>